<proteinExistence type="predicted"/>
<evidence type="ECO:0000256" key="2">
    <source>
        <dbReference type="ARBA" id="ARBA00022741"/>
    </source>
</evidence>
<evidence type="ECO:0000313" key="6">
    <source>
        <dbReference type="EMBL" id="CAG7716964.1"/>
    </source>
</evidence>
<evidence type="ECO:0000259" key="5">
    <source>
        <dbReference type="PROSITE" id="PS50146"/>
    </source>
</evidence>
<dbReference type="GO" id="GO:0001727">
    <property type="term" value="F:lipid kinase activity"/>
    <property type="evidence" value="ECO:0007669"/>
    <property type="project" value="TreeGrafter"/>
</dbReference>
<dbReference type="InterPro" id="IPR001206">
    <property type="entry name" value="Diacylglycerol_kinase_cat_dom"/>
</dbReference>
<protein>
    <recommendedName>
        <fullName evidence="5">DAGKc domain-containing protein</fullName>
    </recommendedName>
</protein>
<evidence type="ECO:0000256" key="4">
    <source>
        <dbReference type="ARBA" id="ARBA00022840"/>
    </source>
</evidence>
<dbReference type="OrthoDB" id="3853857at2759"/>
<dbReference type="SMART" id="SM00046">
    <property type="entry name" value="DAGKc"/>
    <property type="match status" value="1"/>
</dbReference>
<sequence>MPLCGSNKHVIPDNGDGHQSLDLMDGKLVKEDVFPCLSRGSDAFRVYLTSSELILQSVKDEQTIERFQLEDLFGCHTLKHAKKANEPGAYLCFYMYPKNKRSGILSSVKSRERTPLVFLVQKPGKSFKENLEFATKWKDETLKHLRSLFPVWLNYKPFKSSSGSVHTTHEEDTVGQNLSDSRNYLTTTPEFSVAISSYHLLQRRYLVILNPKSGQGKSISIYRDKVAPILQEAGIKAELFITERAGHANSFVSTANFHDLHGICTVGGDGLLFEVVNGLRSRPDGSQIAHIPVGVIAGGSGNGLARSLASYTGESSDYLKNPVLSTTLAVARGRVVQVNLTEVDLDEKRLFSFLSAGWGLLADIDVESEILRPIGEPRFTVWSLLRLMKLKTYRAQLSYIPCSHVSEKPVIREPIPETDVGDISARTSIEGDFISIYSSIQSYIGSDLIFAPKATANDGRIHLTFIRSNAGRACATQFLLALDKGTHTNINGVTYVAVKEFSLQSKGGIGGNLVIDGERVSAEKMIVRISPTPLNVFSM</sequence>
<accession>A0A8J2JZI7</accession>
<dbReference type="InterPro" id="IPR050187">
    <property type="entry name" value="Lipid_Phosphate_FormReg"/>
</dbReference>
<dbReference type="GO" id="GO:0016020">
    <property type="term" value="C:membrane"/>
    <property type="evidence" value="ECO:0007669"/>
    <property type="project" value="TreeGrafter"/>
</dbReference>
<keyword evidence="4" id="KW-0067">ATP-binding</keyword>
<reference evidence="6" key="1">
    <citation type="submission" date="2021-06" db="EMBL/GenBank/DDBJ databases">
        <authorList>
            <person name="Hodson N. C."/>
            <person name="Mongue J. A."/>
            <person name="Jaron S. K."/>
        </authorList>
    </citation>
    <scope>NUCLEOTIDE SEQUENCE</scope>
</reference>
<dbReference type="PROSITE" id="PS50146">
    <property type="entry name" value="DAGK"/>
    <property type="match status" value="1"/>
</dbReference>
<evidence type="ECO:0000313" key="7">
    <source>
        <dbReference type="Proteomes" id="UP000708208"/>
    </source>
</evidence>
<gene>
    <name evidence="6" type="ORF">AFUS01_LOCUS6444</name>
</gene>
<keyword evidence="1" id="KW-0808">Transferase</keyword>
<dbReference type="GO" id="GO:0005737">
    <property type="term" value="C:cytoplasm"/>
    <property type="evidence" value="ECO:0007669"/>
    <property type="project" value="TreeGrafter"/>
</dbReference>
<dbReference type="Pfam" id="PF19279">
    <property type="entry name" value="YegS_C"/>
    <property type="match status" value="1"/>
</dbReference>
<feature type="domain" description="DAGKc" evidence="5">
    <location>
        <begin position="200"/>
        <end position="347"/>
    </location>
</feature>
<comment type="caution">
    <text evidence="6">The sequence shown here is derived from an EMBL/GenBank/DDBJ whole genome shotgun (WGS) entry which is preliminary data.</text>
</comment>
<evidence type="ECO:0000256" key="1">
    <source>
        <dbReference type="ARBA" id="ARBA00022679"/>
    </source>
</evidence>
<dbReference type="PANTHER" id="PTHR12358">
    <property type="entry name" value="SPHINGOSINE KINASE"/>
    <property type="match status" value="1"/>
</dbReference>
<dbReference type="AlphaFoldDB" id="A0A8J2JZI7"/>
<keyword evidence="3" id="KW-0418">Kinase</keyword>
<keyword evidence="2" id="KW-0547">Nucleotide-binding</keyword>
<dbReference type="PANTHER" id="PTHR12358:SF112">
    <property type="entry name" value="LD11247P-RELATED"/>
    <property type="match status" value="1"/>
</dbReference>
<organism evidence="6 7">
    <name type="scientific">Allacma fusca</name>
    <dbReference type="NCBI Taxonomy" id="39272"/>
    <lineage>
        <taxon>Eukaryota</taxon>
        <taxon>Metazoa</taxon>
        <taxon>Ecdysozoa</taxon>
        <taxon>Arthropoda</taxon>
        <taxon>Hexapoda</taxon>
        <taxon>Collembola</taxon>
        <taxon>Symphypleona</taxon>
        <taxon>Sminthuridae</taxon>
        <taxon>Allacma</taxon>
    </lineage>
</organism>
<dbReference type="EMBL" id="CAJVCH010042481">
    <property type="protein sequence ID" value="CAG7716964.1"/>
    <property type="molecule type" value="Genomic_DNA"/>
</dbReference>
<dbReference type="Pfam" id="PF00781">
    <property type="entry name" value="DAGK_cat"/>
    <property type="match status" value="1"/>
</dbReference>
<dbReference type="Proteomes" id="UP000708208">
    <property type="component" value="Unassembled WGS sequence"/>
</dbReference>
<name>A0A8J2JZI7_9HEXA</name>
<dbReference type="GO" id="GO:0005524">
    <property type="term" value="F:ATP binding"/>
    <property type="evidence" value="ECO:0007669"/>
    <property type="project" value="UniProtKB-KW"/>
</dbReference>
<dbReference type="InterPro" id="IPR045540">
    <property type="entry name" value="YegS/DAGK_C"/>
</dbReference>
<keyword evidence="7" id="KW-1185">Reference proteome</keyword>
<dbReference type="GO" id="GO:0046512">
    <property type="term" value="P:sphingosine biosynthetic process"/>
    <property type="evidence" value="ECO:0007669"/>
    <property type="project" value="TreeGrafter"/>
</dbReference>
<evidence type="ECO:0000256" key="3">
    <source>
        <dbReference type="ARBA" id="ARBA00022777"/>
    </source>
</evidence>